<dbReference type="Proteomes" id="UP000631114">
    <property type="component" value="Unassembled WGS sequence"/>
</dbReference>
<organism evidence="2 3">
    <name type="scientific">Coptis chinensis</name>
    <dbReference type="NCBI Taxonomy" id="261450"/>
    <lineage>
        <taxon>Eukaryota</taxon>
        <taxon>Viridiplantae</taxon>
        <taxon>Streptophyta</taxon>
        <taxon>Embryophyta</taxon>
        <taxon>Tracheophyta</taxon>
        <taxon>Spermatophyta</taxon>
        <taxon>Magnoliopsida</taxon>
        <taxon>Ranunculales</taxon>
        <taxon>Ranunculaceae</taxon>
        <taxon>Coptidoideae</taxon>
        <taxon>Coptis</taxon>
    </lineage>
</organism>
<dbReference type="AlphaFoldDB" id="A0A835HSG8"/>
<reference evidence="2 3" key="1">
    <citation type="submission" date="2020-10" db="EMBL/GenBank/DDBJ databases">
        <title>The Coptis chinensis genome and diversification of protoberbering-type alkaloids.</title>
        <authorList>
            <person name="Wang B."/>
            <person name="Shu S."/>
            <person name="Song C."/>
            <person name="Liu Y."/>
        </authorList>
    </citation>
    <scope>NUCLEOTIDE SEQUENCE [LARGE SCALE GENOMIC DNA]</scope>
    <source>
        <strain evidence="2">HL-2020</strain>
        <tissue evidence="2">Leaf</tissue>
    </source>
</reference>
<dbReference type="PANTHER" id="PTHR36751:SF1">
    <property type="entry name" value="F3E22.8 PROTEIN"/>
    <property type="match status" value="1"/>
</dbReference>
<gene>
    <name evidence="2" type="ORF">IFM89_001386</name>
</gene>
<evidence type="ECO:0000313" key="2">
    <source>
        <dbReference type="EMBL" id="KAF9604026.1"/>
    </source>
</evidence>
<proteinExistence type="predicted"/>
<evidence type="ECO:0000313" key="3">
    <source>
        <dbReference type="Proteomes" id="UP000631114"/>
    </source>
</evidence>
<keyword evidence="3" id="KW-1185">Reference proteome</keyword>
<sequence length="135" mass="14538">MAPPVARPTTRNVPRTFLKNKRRTRRRSLTGGNDDDLEDGFYGDGGSSGGDGLFGGGGGGGGSGGKGWNYDGCGGSEWEFSDPAFDFVYEVICWIVMSNCLHFALKKICRILFAADGEFVDSAREKGPLRLVSIY</sequence>
<dbReference type="OrthoDB" id="1914074at2759"/>
<evidence type="ECO:0000256" key="1">
    <source>
        <dbReference type="SAM" id="MobiDB-lite"/>
    </source>
</evidence>
<feature type="region of interest" description="Disordered" evidence="1">
    <location>
        <begin position="1"/>
        <end position="44"/>
    </location>
</feature>
<name>A0A835HSG8_9MAGN</name>
<feature type="compositionally biased region" description="Basic residues" evidence="1">
    <location>
        <begin position="18"/>
        <end position="28"/>
    </location>
</feature>
<dbReference type="PANTHER" id="PTHR36751">
    <property type="entry name" value="F3E22.8 PROTEIN"/>
    <property type="match status" value="1"/>
</dbReference>
<accession>A0A835HSG8</accession>
<protein>
    <submittedName>
        <fullName evidence="2">Uncharacterized protein</fullName>
    </submittedName>
</protein>
<dbReference type="EMBL" id="JADFTS010000005">
    <property type="protein sequence ID" value="KAF9604026.1"/>
    <property type="molecule type" value="Genomic_DNA"/>
</dbReference>
<comment type="caution">
    <text evidence="2">The sequence shown here is derived from an EMBL/GenBank/DDBJ whole genome shotgun (WGS) entry which is preliminary data.</text>
</comment>